<name>A0A212RFR9_9PROT</name>
<dbReference type="EMBL" id="FYEH01000008">
    <property type="protein sequence ID" value="SNB71030.1"/>
    <property type="molecule type" value="Genomic_DNA"/>
</dbReference>
<dbReference type="Proteomes" id="UP000197065">
    <property type="component" value="Unassembled WGS sequence"/>
</dbReference>
<accession>A0A212RFR9</accession>
<sequence>MFVTQNVPLCLRCRIAVWLPELRAGGAISRVAP</sequence>
<keyword evidence="2" id="KW-1185">Reference proteome</keyword>
<gene>
    <name evidence="1" type="ORF">SAMN07250955_10844</name>
</gene>
<dbReference type="AlphaFoldDB" id="A0A212RFR9"/>
<reference evidence="1 2" key="1">
    <citation type="submission" date="2017-06" db="EMBL/GenBank/DDBJ databases">
        <authorList>
            <person name="Kim H.J."/>
            <person name="Triplett B.A."/>
        </authorList>
    </citation>
    <scope>NUCLEOTIDE SEQUENCE [LARGE SCALE GENOMIC DNA]</scope>
    <source>
        <strain evidence="1 2">B29T1</strain>
    </source>
</reference>
<organism evidence="1 2">
    <name type="scientific">Arboricoccus pini</name>
    <dbReference type="NCBI Taxonomy" id="1963835"/>
    <lineage>
        <taxon>Bacteria</taxon>
        <taxon>Pseudomonadati</taxon>
        <taxon>Pseudomonadota</taxon>
        <taxon>Alphaproteobacteria</taxon>
        <taxon>Geminicoccales</taxon>
        <taxon>Geminicoccaceae</taxon>
        <taxon>Arboricoccus</taxon>
    </lineage>
</organism>
<evidence type="ECO:0000313" key="2">
    <source>
        <dbReference type="Proteomes" id="UP000197065"/>
    </source>
</evidence>
<proteinExistence type="predicted"/>
<protein>
    <submittedName>
        <fullName evidence="1">Uncharacterized protein</fullName>
    </submittedName>
</protein>
<evidence type="ECO:0000313" key="1">
    <source>
        <dbReference type="EMBL" id="SNB71030.1"/>
    </source>
</evidence>